<dbReference type="EMBL" id="KV425587">
    <property type="protein sequence ID" value="KZT23245.1"/>
    <property type="molecule type" value="Genomic_DNA"/>
</dbReference>
<gene>
    <name evidence="2" type="ORF">NEOLEDRAFT_565455</name>
</gene>
<keyword evidence="3" id="KW-1185">Reference proteome</keyword>
<proteinExistence type="predicted"/>
<evidence type="ECO:0000313" key="2">
    <source>
        <dbReference type="EMBL" id="KZT23245.1"/>
    </source>
</evidence>
<dbReference type="AlphaFoldDB" id="A0A165R395"/>
<reference evidence="2 3" key="1">
    <citation type="journal article" date="2016" name="Mol. Biol. Evol.">
        <title>Comparative Genomics of Early-Diverging Mushroom-Forming Fungi Provides Insights into the Origins of Lignocellulose Decay Capabilities.</title>
        <authorList>
            <person name="Nagy L.G."/>
            <person name="Riley R."/>
            <person name="Tritt A."/>
            <person name="Adam C."/>
            <person name="Daum C."/>
            <person name="Floudas D."/>
            <person name="Sun H."/>
            <person name="Yadav J.S."/>
            <person name="Pangilinan J."/>
            <person name="Larsson K.H."/>
            <person name="Matsuura K."/>
            <person name="Barry K."/>
            <person name="Labutti K."/>
            <person name="Kuo R."/>
            <person name="Ohm R.A."/>
            <person name="Bhattacharya S.S."/>
            <person name="Shirouzu T."/>
            <person name="Yoshinaga Y."/>
            <person name="Martin F.M."/>
            <person name="Grigoriev I.V."/>
            <person name="Hibbett D.S."/>
        </authorList>
    </citation>
    <scope>NUCLEOTIDE SEQUENCE [LARGE SCALE GENOMIC DNA]</scope>
    <source>
        <strain evidence="2 3">HHB14362 ss-1</strain>
    </source>
</reference>
<feature type="compositionally biased region" description="Basic residues" evidence="1">
    <location>
        <begin position="126"/>
        <end position="137"/>
    </location>
</feature>
<feature type="compositionally biased region" description="Low complexity" evidence="1">
    <location>
        <begin position="109"/>
        <end position="118"/>
    </location>
</feature>
<dbReference type="Proteomes" id="UP000076761">
    <property type="component" value="Unassembled WGS sequence"/>
</dbReference>
<name>A0A165R395_9AGAM</name>
<protein>
    <submittedName>
        <fullName evidence="2">Uncharacterized protein</fullName>
    </submittedName>
</protein>
<organism evidence="2 3">
    <name type="scientific">Neolentinus lepideus HHB14362 ss-1</name>
    <dbReference type="NCBI Taxonomy" id="1314782"/>
    <lineage>
        <taxon>Eukaryota</taxon>
        <taxon>Fungi</taxon>
        <taxon>Dikarya</taxon>
        <taxon>Basidiomycota</taxon>
        <taxon>Agaricomycotina</taxon>
        <taxon>Agaricomycetes</taxon>
        <taxon>Gloeophyllales</taxon>
        <taxon>Gloeophyllaceae</taxon>
        <taxon>Neolentinus</taxon>
    </lineage>
</organism>
<evidence type="ECO:0000313" key="3">
    <source>
        <dbReference type="Proteomes" id="UP000076761"/>
    </source>
</evidence>
<dbReference type="InParanoid" id="A0A165R395"/>
<evidence type="ECO:0000256" key="1">
    <source>
        <dbReference type="SAM" id="MobiDB-lite"/>
    </source>
</evidence>
<feature type="region of interest" description="Disordered" evidence="1">
    <location>
        <begin position="66"/>
        <end position="148"/>
    </location>
</feature>
<sequence>MPVSVSVQLQGTSILNCSCISIGLDLPCTWSIALLIIQQAQLDNQETLFFALTANSSLPLPRRYPLLAPLQPQTPSSAQPTYAPSHPHARAQTTHTLTPHASRPPPTKPTTLPSSTLPFLAGISTRRARRPAARRTASRCTGWQAARR</sequence>
<accession>A0A165R395</accession>